<dbReference type="EMBL" id="VCPC01000003">
    <property type="protein sequence ID" value="TMV11828.1"/>
    <property type="molecule type" value="Genomic_DNA"/>
</dbReference>
<dbReference type="InterPro" id="IPR052894">
    <property type="entry name" value="AsmA-related"/>
</dbReference>
<name>A0ABY2X7Q2_9RHOB</name>
<sequence>MRWIFRMLAALVLAAVVAVGALFFLPGERIARIAADQLAAQTGRSVTIEGPVSLRFWPVVGATTGPVAVGNTSWAGEAPMLRAGTMTVGLSASDLLRGRIRVTELTAHRPELNLARRADGRANWDFNPKPAAAPAIGEGGASSGTGAVTLERLVLTGARLAFADEGRRPVEYSNVDLTLDWPDPNGMADISLAFSPVAERIRAGLRIADFGAFLDGDVSRVTGEIAALGGTVSIVGHASTAGEAKGHVTVKATDTARLLAALGGPAVTIPRGLGKSADVVTEATYTADGRLSLRELSLTLDDNHLRGAADIGFGEPLSVTAQLAGATLDLSGLDATPGAQAAPAQTSPGWSATPIDASALGRINGNIALNLTGLRTGDVTLGAVQAVLAIDRSRAVLDVARAEAFGGTLSGQLVANNRKGLSVGGDLAARDVEMAQLLGDLAGSDRLSGPAQARMQFLGVGASVDAIMRSLSGTGAISMEQGRLRGLDLNALMNDGQSTGGTTVFDSLTAGFTIAGGTLTNDDLLVSLPNYRTTGAGRIGLGARDMDYLLTPTALRARGGQGLAVPVRIKGPWSALRLYPDLEAVLKARAGVERDRLEQKARDKLRERLNIGEEQNVEDAIKDKIEEEAKRGLMKLLGRD</sequence>
<dbReference type="Proteomes" id="UP001191082">
    <property type="component" value="Unassembled WGS sequence"/>
</dbReference>
<dbReference type="Pfam" id="PF05170">
    <property type="entry name" value="AsmA"/>
    <property type="match status" value="2"/>
</dbReference>
<evidence type="ECO:0000313" key="3">
    <source>
        <dbReference type="Proteomes" id="UP001191082"/>
    </source>
</evidence>
<feature type="domain" description="AsmA" evidence="1">
    <location>
        <begin position="7"/>
        <end position="132"/>
    </location>
</feature>
<accession>A0ABY2X7Q2</accession>
<reference evidence="2 3" key="1">
    <citation type="submission" date="2019-05" db="EMBL/GenBank/DDBJ databases">
        <title>Marivita sp. nov. isolated from sea sediment.</title>
        <authorList>
            <person name="Kim W."/>
        </authorList>
    </citation>
    <scope>NUCLEOTIDE SEQUENCE [LARGE SCALE GENOMIC DNA]</scope>
    <source>
        <strain evidence="2 3">CAU 1492</strain>
    </source>
</reference>
<organism evidence="2 3">
    <name type="scientific">Arenibacterium halophilum</name>
    <dbReference type="NCBI Taxonomy" id="2583821"/>
    <lineage>
        <taxon>Bacteria</taxon>
        <taxon>Pseudomonadati</taxon>
        <taxon>Pseudomonadota</taxon>
        <taxon>Alphaproteobacteria</taxon>
        <taxon>Rhodobacterales</taxon>
        <taxon>Paracoccaceae</taxon>
        <taxon>Arenibacterium</taxon>
    </lineage>
</organism>
<dbReference type="InterPro" id="IPR007844">
    <property type="entry name" value="AsmA"/>
</dbReference>
<dbReference type="PANTHER" id="PTHR30441:SF4">
    <property type="entry name" value="PROTEIN ASMA"/>
    <property type="match status" value="1"/>
</dbReference>
<proteinExistence type="predicted"/>
<comment type="caution">
    <text evidence="2">The sequence shown here is derived from an EMBL/GenBank/DDBJ whole genome shotgun (WGS) entry which is preliminary data.</text>
</comment>
<evidence type="ECO:0000259" key="1">
    <source>
        <dbReference type="Pfam" id="PF05170"/>
    </source>
</evidence>
<evidence type="ECO:0000313" key="2">
    <source>
        <dbReference type="EMBL" id="TMV11828.1"/>
    </source>
</evidence>
<keyword evidence="3" id="KW-1185">Reference proteome</keyword>
<feature type="domain" description="AsmA" evidence="1">
    <location>
        <begin position="345"/>
        <end position="523"/>
    </location>
</feature>
<gene>
    <name evidence="2" type="ORF">FGK64_16340</name>
</gene>
<dbReference type="RefSeq" id="WP_138864888.1">
    <property type="nucleotide sequence ID" value="NZ_VCPC01000003.1"/>
</dbReference>
<dbReference type="PANTHER" id="PTHR30441">
    <property type="entry name" value="DUF748 DOMAIN-CONTAINING PROTEIN"/>
    <property type="match status" value="1"/>
</dbReference>
<protein>
    <submittedName>
        <fullName evidence="2">AsmA family protein</fullName>
    </submittedName>
</protein>